<sequence length="281" mass="30548">MERTHKWVVIELPDVAFCGVYPYHGTIQRYKVHSARHVHKIPDSISFRNAASIEPLSVALHALRTTPIDVGTPVANFGAGPIGLLVMAVARASGAHPIVITDVGASRLELAKKFEPRCQTCLVNTQGTAQDNAAGIRALFADNTSLLTEHDMPALVLECTGIESSIATAAYTVRRGGRINIVGVSSRPLISSIPFMHLSLAEIQLRFINCYTGTWPAAIKALEGALIDPEKLTQLVTHEFCLEEAIKAMELVSGSARLNERVVKVQITDYQEVDESVMVKL</sequence>
<comment type="caution">
    <text evidence="7">The sequence shown here is derived from an EMBL/GenBank/DDBJ whole genome shotgun (WGS) entry which is preliminary data.</text>
</comment>
<dbReference type="SUPFAM" id="SSF51735">
    <property type="entry name" value="NAD(P)-binding Rossmann-fold domains"/>
    <property type="match status" value="1"/>
</dbReference>
<keyword evidence="8" id="KW-1185">Reference proteome</keyword>
<evidence type="ECO:0000256" key="1">
    <source>
        <dbReference type="ARBA" id="ARBA00001947"/>
    </source>
</evidence>
<organism evidence="7 8">
    <name type="scientific">Diaporthe vaccinii</name>
    <dbReference type="NCBI Taxonomy" id="105482"/>
    <lineage>
        <taxon>Eukaryota</taxon>
        <taxon>Fungi</taxon>
        <taxon>Dikarya</taxon>
        <taxon>Ascomycota</taxon>
        <taxon>Pezizomycotina</taxon>
        <taxon>Sordariomycetes</taxon>
        <taxon>Sordariomycetidae</taxon>
        <taxon>Diaporthales</taxon>
        <taxon>Diaporthaceae</taxon>
        <taxon>Diaporthe</taxon>
        <taxon>Diaporthe eres species complex</taxon>
    </lineage>
</organism>
<dbReference type="InterPro" id="IPR013149">
    <property type="entry name" value="ADH-like_C"/>
</dbReference>
<dbReference type="Gene3D" id="3.40.50.720">
    <property type="entry name" value="NAD(P)-binding Rossmann-like Domain"/>
    <property type="match status" value="1"/>
</dbReference>
<proteinExistence type="inferred from homology"/>
<dbReference type="Gene3D" id="3.90.180.10">
    <property type="entry name" value="Medium-chain alcohol dehydrogenases, catalytic domain"/>
    <property type="match status" value="1"/>
</dbReference>
<dbReference type="PANTHER" id="PTHR43161:SF4">
    <property type="entry name" value="D-XYLULOSE REDUCTASE"/>
    <property type="match status" value="1"/>
</dbReference>
<evidence type="ECO:0000256" key="2">
    <source>
        <dbReference type="ARBA" id="ARBA00008072"/>
    </source>
</evidence>
<evidence type="ECO:0000313" key="8">
    <source>
        <dbReference type="Proteomes" id="UP001600888"/>
    </source>
</evidence>
<dbReference type="EMBL" id="JBAWTH010000071">
    <property type="protein sequence ID" value="KAL2279960.1"/>
    <property type="molecule type" value="Genomic_DNA"/>
</dbReference>
<dbReference type="Pfam" id="PF00107">
    <property type="entry name" value="ADH_zinc_N"/>
    <property type="match status" value="1"/>
</dbReference>
<dbReference type="PANTHER" id="PTHR43161">
    <property type="entry name" value="SORBITOL DEHYDROGENASE"/>
    <property type="match status" value="1"/>
</dbReference>
<evidence type="ECO:0000256" key="5">
    <source>
        <dbReference type="ARBA" id="ARBA00023002"/>
    </source>
</evidence>
<feature type="domain" description="Alcohol dehydrogenase-like C-terminal" evidence="6">
    <location>
        <begin position="81"/>
        <end position="222"/>
    </location>
</feature>
<dbReference type="SUPFAM" id="SSF50129">
    <property type="entry name" value="GroES-like"/>
    <property type="match status" value="1"/>
</dbReference>
<evidence type="ECO:0000259" key="6">
    <source>
        <dbReference type="Pfam" id="PF00107"/>
    </source>
</evidence>
<name>A0ABR4EC24_9PEZI</name>
<gene>
    <name evidence="7" type="ORF">FJTKL_13100</name>
</gene>
<accession>A0ABR4EC24</accession>
<dbReference type="InterPro" id="IPR036291">
    <property type="entry name" value="NAD(P)-bd_dom_sf"/>
</dbReference>
<evidence type="ECO:0000313" key="7">
    <source>
        <dbReference type="EMBL" id="KAL2279960.1"/>
    </source>
</evidence>
<keyword evidence="4" id="KW-0862">Zinc</keyword>
<reference evidence="7 8" key="1">
    <citation type="submission" date="2024-03" db="EMBL/GenBank/DDBJ databases">
        <title>A high-quality draft genome sequence of Diaporthe vaccinii, a causative agent of upright dieback and viscid rot disease in cranberry plants.</title>
        <authorList>
            <person name="Sarrasin M."/>
            <person name="Lang B.F."/>
            <person name="Burger G."/>
        </authorList>
    </citation>
    <scope>NUCLEOTIDE SEQUENCE [LARGE SCALE GENOMIC DNA]</scope>
    <source>
        <strain evidence="7 8">IS7</strain>
    </source>
</reference>
<dbReference type="InterPro" id="IPR011032">
    <property type="entry name" value="GroES-like_sf"/>
</dbReference>
<keyword evidence="3" id="KW-0479">Metal-binding</keyword>
<dbReference type="Proteomes" id="UP001600888">
    <property type="component" value="Unassembled WGS sequence"/>
</dbReference>
<evidence type="ECO:0000256" key="3">
    <source>
        <dbReference type="ARBA" id="ARBA00022723"/>
    </source>
</evidence>
<keyword evidence="5" id="KW-0560">Oxidoreductase</keyword>
<comment type="similarity">
    <text evidence="2">Belongs to the zinc-containing alcohol dehydrogenase family.</text>
</comment>
<protein>
    <recommendedName>
        <fullName evidence="6">Alcohol dehydrogenase-like C-terminal domain-containing protein</fullName>
    </recommendedName>
</protein>
<evidence type="ECO:0000256" key="4">
    <source>
        <dbReference type="ARBA" id="ARBA00022833"/>
    </source>
</evidence>
<comment type="cofactor">
    <cofactor evidence="1">
        <name>Zn(2+)</name>
        <dbReference type="ChEBI" id="CHEBI:29105"/>
    </cofactor>
</comment>